<accession>A0ABT1QUA8</accession>
<name>A0ABT1QUA8_9GAMM</name>
<organism evidence="1 2">
    <name type="scientific">Tahibacter harae</name>
    <dbReference type="NCBI Taxonomy" id="2963937"/>
    <lineage>
        <taxon>Bacteria</taxon>
        <taxon>Pseudomonadati</taxon>
        <taxon>Pseudomonadota</taxon>
        <taxon>Gammaproteobacteria</taxon>
        <taxon>Lysobacterales</taxon>
        <taxon>Rhodanobacteraceae</taxon>
        <taxon>Tahibacter</taxon>
    </lineage>
</organism>
<dbReference type="RefSeq" id="WP_255915067.1">
    <property type="nucleotide sequence ID" value="NZ_JANFQO010000012.1"/>
</dbReference>
<reference evidence="1" key="1">
    <citation type="submission" date="2022-07" db="EMBL/GenBank/DDBJ databases">
        <title>Tahibacter sp., a new gammaproteobacterium isolated from the silt sample collected at pig farm.</title>
        <authorList>
            <person name="Chen H."/>
        </authorList>
    </citation>
    <scope>NUCLEOTIDE SEQUENCE</scope>
    <source>
        <strain evidence="1">P2K</strain>
    </source>
</reference>
<dbReference type="Pfam" id="PF11340">
    <property type="entry name" value="DUF3142"/>
    <property type="match status" value="1"/>
</dbReference>
<gene>
    <name evidence="1" type="ORF">NM961_14240</name>
</gene>
<evidence type="ECO:0000313" key="2">
    <source>
        <dbReference type="Proteomes" id="UP001165498"/>
    </source>
</evidence>
<protein>
    <submittedName>
        <fullName evidence="1">DUF3142 domain-containing protein</fullName>
    </submittedName>
</protein>
<dbReference type="EMBL" id="JANFQO010000012">
    <property type="protein sequence ID" value="MCQ4165878.1"/>
    <property type="molecule type" value="Genomic_DNA"/>
</dbReference>
<proteinExistence type="predicted"/>
<evidence type="ECO:0000313" key="1">
    <source>
        <dbReference type="EMBL" id="MCQ4165878.1"/>
    </source>
</evidence>
<keyword evidence="2" id="KW-1185">Reference proteome</keyword>
<dbReference type="Proteomes" id="UP001165498">
    <property type="component" value="Unassembled WGS sequence"/>
</dbReference>
<dbReference type="InterPro" id="IPR021488">
    <property type="entry name" value="DUF3142"/>
</dbReference>
<comment type="caution">
    <text evidence="1">The sequence shown here is derived from an EMBL/GenBank/DDBJ whole genome shotgun (WGS) entry which is preliminary data.</text>
</comment>
<sequence>MRPTFLPRPPLRRLIAAVAVLGALGLAWYFVAARRAPAPLAQDVYVWQRVWDAQLHDALRESRDFLAGLGVLGLQRDARGRWVEPAVDLAALVRDGRPLQLVVRLDGSAPDWPAAELAQRVQAVLQRWREAGLAPALQLDHDCATARLGDYAARVAELRRQLPPGQGLSITALPDWLQSPQLETLLASADASTLQVHAVQSPTDGLFDAALAQRWVRAWARRAGARPFRVALPAYGARLKLDAEGGVDAVESEQPLPRRSAQSRELKVDPRAVAGFLRWLERADLPGLAGVTWFRLPRAGDSRAWALATLRAVARGEALFAQLEPRWQAQAGGALDLELHNTGTLDAELPARLELAGDCSAADALPGYRLERAGAGWVLLRTAEGELGAGRGRALGWLRCAARPRLRVGAD</sequence>